<evidence type="ECO:0000256" key="2">
    <source>
        <dbReference type="ARBA" id="ARBA00022448"/>
    </source>
</evidence>
<gene>
    <name evidence="4" type="ORF">A2Y64_06585</name>
</gene>
<keyword evidence="3" id="KW-0406">Ion transport</keyword>
<dbReference type="Proteomes" id="UP000177187">
    <property type="component" value="Unassembled WGS sequence"/>
</dbReference>
<reference evidence="4 5" key="1">
    <citation type="journal article" date="2016" name="Nat. Commun.">
        <title>Thousands of microbial genomes shed light on interconnected biogeochemical processes in an aquifer system.</title>
        <authorList>
            <person name="Anantharaman K."/>
            <person name="Brown C.T."/>
            <person name="Hug L.A."/>
            <person name="Sharon I."/>
            <person name="Castelle C.J."/>
            <person name="Probst A.J."/>
            <person name="Thomas B.C."/>
            <person name="Singh A."/>
            <person name="Wilkins M.J."/>
            <person name="Karaoz U."/>
            <person name="Brodie E.L."/>
            <person name="Williams K.H."/>
            <person name="Hubbard S.S."/>
            <person name="Banfield J.F."/>
        </authorList>
    </citation>
    <scope>NUCLEOTIDE SEQUENCE [LARGE SCALE GENOMIC DNA]</scope>
</reference>
<accession>A0A1F5FG79</accession>
<dbReference type="AlphaFoldDB" id="A0A1F5FG79"/>
<dbReference type="GO" id="GO:0033178">
    <property type="term" value="C:proton-transporting two-sector ATPase complex, catalytic domain"/>
    <property type="evidence" value="ECO:0007669"/>
    <property type="project" value="InterPro"/>
</dbReference>
<protein>
    <recommendedName>
        <fullName evidence="6">V-ATPase subunit E</fullName>
    </recommendedName>
</protein>
<dbReference type="InterPro" id="IPR002842">
    <property type="entry name" value="ATPase_V1_Esu"/>
</dbReference>
<evidence type="ECO:0000313" key="4">
    <source>
        <dbReference type="EMBL" id="OGD78601.1"/>
    </source>
</evidence>
<dbReference type="SUPFAM" id="SSF160527">
    <property type="entry name" value="V-type ATPase subunit E-like"/>
    <property type="match status" value="1"/>
</dbReference>
<keyword evidence="2" id="KW-0813">Transport</keyword>
<comment type="similarity">
    <text evidence="1">Belongs to the V-ATPase E subunit family.</text>
</comment>
<name>A0A1F5FG79_9BACT</name>
<proteinExistence type="inferred from homology"/>
<dbReference type="EMBL" id="MFAF01000030">
    <property type="protein sequence ID" value="OGD78601.1"/>
    <property type="molecule type" value="Genomic_DNA"/>
</dbReference>
<dbReference type="STRING" id="1817816.A2Y64_06585"/>
<evidence type="ECO:0000313" key="5">
    <source>
        <dbReference type="Proteomes" id="UP000177187"/>
    </source>
</evidence>
<evidence type="ECO:0000256" key="1">
    <source>
        <dbReference type="ARBA" id="ARBA00005901"/>
    </source>
</evidence>
<evidence type="ECO:0000256" key="3">
    <source>
        <dbReference type="ARBA" id="ARBA00023065"/>
    </source>
</evidence>
<dbReference type="GO" id="GO:0046961">
    <property type="term" value="F:proton-transporting ATPase activity, rotational mechanism"/>
    <property type="evidence" value="ECO:0007669"/>
    <property type="project" value="InterPro"/>
</dbReference>
<sequence>MSLDAIIARIASDADARVAEIEAAAKAKTAEILAEAEKRAGAVEARIREAGVREAAGTRERVIAMAELSARKALLAAKQELLDEAFATAVEELGALEKDAWRAVFKHLVAGAGLKGSYEVIASKREAAFLDDVFLKGFGPKLSVSKETREPGGGFVLRGGKTELNFTFPALTRSLRPLLEKELLGRLGIEG</sequence>
<dbReference type="Gene3D" id="1.20.5.620">
    <property type="entry name" value="F1F0 ATP synthase subunit B, membrane domain"/>
    <property type="match status" value="1"/>
</dbReference>
<comment type="caution">
    <text evidence="4">The sequence shown here is derived from an EMBL/GenBank/DDBJ whole genome shotgun (WGS) entry which is preliminary data.</text>
</comment>
<dbReference type="Pfam" id="PF01991">
    <property type="entry name" value="vATP-synt_E"/>
    <property type="match status" value="1"/>
</dbReference>
<organism evidence="4 5">
    <name type="scientific">Candidatus Coatesbacteria bacterium RBG_13_66_14</name>
    <dbReference type="NCBI Taxonomy" id="1817816"/>
    <lineage>
        <taxon>Bacteria</taxon>
        <taxon>Candidatus Coatesiibacteriota</taxon>
    </lineage>
</organism>
<evidence type="ECO:0008006" key="6">
    <source>
        <dbReference type="Google" id="ProtNLM"/>
    </source>
</evidence>